<reference evidence="2 3" key="1">
    <citation type="submission" date="2019-02" db="EMBL/GenBank/DDBJ databases">
        <authorList>
            <person name="Sun L."/>
            <person name="Pan D."/>
            <person name="Wu X."/>
        </authorList>
    </citation>
    <scope>NUCLEOTIDE SEQUENCE [LARGE SCALE GENOMIC DNA]</scope>
    <source>
        <strain evidence="2 3">JW-1</strain>
    </source>
</reference>
<proteinExistence type="predicted"/>
<dbReference type="OrthoDB" id="3781658at2"/>
<accession>A0A4P6KGQ7</accession>
<name>A0A4P6KGQ7_9MICO</name>
<dbReference type="KEGG" id="ltr:EVS81_13335"/>
<dbReference type="EMBL" id="CP035806">
    <property type="protein sequence ID" value="QBE49685.1"/>
    <property type="molecule type" value="Genomic_DNA"/>
</dbReference>
<protein>
    <submittedName>
        <fullName evidence="2">Uncharacterized protein</fullName>
    </submittedName>
</protein>
<feature type="compositionally biased region" description="Low complexity" evidence="1">
    <location>
        <begin position="261"/>
        <end position="273"/>
    </location>
</feature>
<evidence type="ECO:0000313" key="3">
    <source>
        <dbReference type="Proteomes" id="UP000289260"/>
    </source>
</evidence>
<dbReference type="AlphaFoldDB" id="A0A4P6KGQ7"/>
<evidence type="ECO:0000256" key="1">
    <source>
        <dbReference type="SAM" id="MobiDB-lite"/>
    </source>
</evidence>
<keyword evidence="3" id="KW-1185">Reference proteome</keyword>
<gene>
    <name evidence="2" type="ORF">EVS81_13335</name>
</gene>
<dbReference type="Proteomes" id="UP000289260">
    <property type="component" value="Chromosome"/>
</dbReference>
<sequence length="273" mass="29412">MPTFQNPTADAAEASEALRGLAHASRVFEDPADTYTVLGDLLAGVRSLHQVLDQLATAHVTHRVRAHDDAGDQSVGATYALAATRDLQQAAELLDGVLYRVDQAMVASGQIAWHPEPTVPPSVSRWVSVVFLQGQDADEVLAIIDRDGTDAAIEHLAGYDYGEDTVQAALVNGYVYDTPPTGALDKTATRDVYTLTYSPFLGHVGLLRQHDAIPDPALLDIDTSKPVPHPGHDLSHAASNRSLSRRARRQEMVEEDDEWGPSRSGSVPPGRSL</sequence>
<feature type="region of interest" description="Disordered" evidence="1">
    <location>
        <begin position="218"/>
        <end position="273"/>
    </location>
</feature>
<evidence type="ECO:0000313" key="2">
    <source>
        <dbReference type="EMBL" id="QBE49685.1"/>
    </source>
</evidence>
<dbReference type="RefSeq" id="WP_130110798.1">
    <property type="nucleotide sequence ID" value="NZ_CP035806.1"/>
</dbReference>
<organism evidence="2 3">
    <name type="scientific">Leucobacter triazinivorans</name>
    <dbReference type="NCBI Taxonomy" id="1784719"/>
    <lineage>
        <taxon>Bacteria</taxon>
        <taxon>Bacillati</taxon>
        <taxon>Actinomycetota</taxon>
        <taxon>Actinomycetes</taxon>
        <taxon>Micrococcales</taxon>
        <taxon>Microbacteriaceae</taxon>
        <taxon>Leucobacter</taxon>
    </lineage>
</organism>